<evidence type="ECO:0000313" key="2">
    <source>
        <dbReference type="Proteomes" id="UP000185516"/>
    </source>
</evidence>
<proteinExistence type="predicted"/>
<keyword evidence="2" id="KW-1185">Reference proteome</keyword>
<dbReference type="Proteomes" id="UP000185516">
    <property type="component" value="Plasmid lp36"/>
</dbReference>
<accession>A0AAC9KV60</accession>
<protein>
    <submittedName>
        <fullName evidence="1">Uncharacterized protein</fullName>
    </submittedName>
</protein>
<gene>
    <name evidence="1" type="ORF">Bmayo_04715</name>
</gene>
<geneLocation type="plasmid" evidence="1 2">
    <name>lp36</name>
</geneLocation>
<organism evidence="1 2">
    <name type="scientific">Borreliella mayonii</name>
    <dbReference type="NCBI Taxonomy" id="1674146"/>
    <lineage>
        <taxon>Bacteria</taxon>
        <taxon>Pseudomonadati</taxon>
        <taxon>Spirochaetota</taxon>
        <taxon>Spirochaetia</taxon>
        <taxon>Spirochaetales</taxon>
        <taxon>Borreliaceae</taxon>
        <taxon>Borreliella</taxon>
    </lineage>
</organism>
<dbReference type="NCBIfam" id="NF033729">
    <property type="entry name" value="borfam54_2"/>
    <property type="match status" value="1"/>
</dbReference>
<evidence type="ECO:0000313" key="1">
    <source>
        <dbReference type="EMBL" id="APT00447.1"/>
    </source>
</evidence>
<name>A0AAC9KV60_9SPIR</name>
<dbReference type="Gene3D" id="1.10.3160.10">
    <property type="entry name" value="Bbcrasp-1"/>
    <property type="match status" value="1"/>
</dbReference>
<keyword evidence="1" id="KW-0614">Plasmid</keyword>
<sequence length="61" mass="7513">MNRIIYLSLNYEIQKIEILKEMLEKLNKNPLKKFSTQSFLHQMVLDIQFQLDKHLKKYKMN</sequence>
<dbReference type="AlphaFoldDB" id="A0AAC9KV60"/>
<reference evidence="1 2" key="1">
    <citation type="journal article" date="2016" name="PLoS ONE">
        <title>Whole Genome Sequence and Comparative Genomics of the Novel Lyme Borreliosis Causing Pathogen, Borrelia mayonii.</title>
        <authorList>
            <person name="Kingry L.C."/>
            <person name="Batra D."/>
            <person name="Replogle A."/>
            <person name="Rowe L.A."/>
            <person name="Pritt B.S."/>
            <person name="Petersen J.M."/>
        </authorList>
    </citation>
    <scope>NUCLEOTIDE SEQUENCE [LARGE SCALE GENOMIC DNA]</scope>
    <source>
        <strain evidence="1 2">MN14-1420</strain>
    </source>
</reference>
<dbReference type="KEGG" id="bmay:A7X70_05935"/>
<dbReference type="EMBL" id="CP015793">
    <property type="protein sequence ID" value="APT00447.1"/>
    <property type="molecule type" value="Genomic_DNA"/>
</dbReference>
<dbReference type="RefSeq" id="WP_145924650.1">
    <property type="nucleotide sequence ID" value="NZ_CP015793.1"/>
</dbReference>